<dbReference type="EMBL" id="NESQ01000446">
    <property type="protein sequence ID" value="PUU72897.1"/>
    <property type="molecule type" value="Genomic_DNA"/>
</dbReference>
<proteinExistence type="predicted"/>
<evidence type="ECO:0008006" key="3">
    <source>
        <dbReference type="Google" id="ProtNLM"/>
    </source>
</evidence>
<comment type="caution">
    <text evidence="1">The sequence shown here is derived from an EMBL/GenBank/DDBJ whole genome shotgun (WGS) entry which is preliminary data.</text>
</comment>
<evidence type="ECO:0000313" key="1">
    <source>
        <dbReference type="EMBL" id="PUU72897.1"/>
    </source>
</evidence>
<dbReference type="Gene3D" id="3.40.50.150">
    <property type="entry name" value="Vaccinia Virus protein VP39"/>
    <property type="match status" value="1"/>
</dbReference>
<name>A0A2T6ZBM0_TUBBO</name>
<dbReference type="Proteomes" id="UP000244722">
    <property type="component" value="Unassembled WGS sequence"/>
</dbReference>
<dbReference type="AlphaFoldDB" id="A0A2T6ZBM0"/>
<dbReference type="InterPro" id="IPR029063">
    <property type="entry name" value="SAM-dependent_MTases_sf"/>
</dbReference>
<dbReference type="STRING" id="42251.A0A2T6ZBM0"/>
<keyword evidence="2" id="KW-1185">Reference proteome</keyword>
<dbReference type="OrthoDB" id="66144at2759"/>
<sequence length="207" mass="22728">MLSSAKAHHSTPNITYTHLDANHLPLSTTSTILQPQTFTKIFSNAALHWILRVPPAQRTAILKSLHNLLVPSGTFAAEFGAHGNCAEVHAALIAALVHRGVAVEVVREACPWWFPSEEEVKELWTEAGFVVESLQVELRQTELPQGDVGGWVKLFGSAFLELVQEGEREGVVKEVMSVLESIGRVGGSNGVFRINYVRCRILARRGV</sequence>
<evidence type="ECO:0000313" key="2">
    <source>
        <dbReference type="Proteomes" id="UP000244722"/>
    </source>
</evidence>
<gene>
    <name evidence="1" type="ORF">B9Z19DRAFT_608504</name>
</gene>
<accession>A0A2T6ZBM0</accession>
<organism evidence="1 2">
    <name type="scientific">Tuber borchii</name>
    <name type="common">White truffle</name>
    <dbReference type="NCBI Taxonomy" id="42251"/>
    <lineage>
        <taxon>Eukaryota</taxon>
        <taxon>Fungi</taxon>
        <taxon>Dikarya</taxon>
        <taxon>Ascomycota</taxon>
        <taxon>Pezizomycotina</taxon>
        <taxon>Pezizomycetes</taxon>
        <taxon>Pezizales</taxon>
        <taxon>Tuberaceae</taxon>
        <taxon>Tuber</taxon>
    </lineage>
</organism>
<protein>
    <recommendedName>
        <fullName evidence="3">S-adenosyl-L-methionine-dependent methyltransferase</fullName>
    </recommendedName>
</protein>
<reference evidence="1 2" key="1">
    <citation type="submission" date="2017-04" db="EMBL/GenBank/DDBJ databases">
        <title>Draft genome sequence of Tuber borchii Vittad., a whitish edible truffle.</title>
        <authorList>
            <consortium name="DOE Joint Genome Institute"/>
            <person name="Murat C."/>
            <person name="Kuo A."/>
            <person name="Barry K.W."/>
            <person name="Clum A."/>
            <person name="Dockter R.B."/>
            <person name="Fauchery L."/>
            <person name="Iotti M."/>
            <person name="Kohler A."/>
            <person name="Labutti K."/>
            <person name="Lindquist E.A."/>
            <person name="Lipzen A."/>
            <person name="Ohm R.A."/>
            <person name="Wang M."/>
            <person name="Grigoriev I.V."/>
            <person name="Zambonelli A."/>
            <person name="Martin F.M."/>
        </authorList>
    </citation>
    <scope>NUCLEOTIDE SEQUENCE [LARGE SCALE GENOMIC DNA]</scope>
    <source>
        <strain evidence="1 2">Tbo3840</strain>
    </source>
</reference>
<dbReference type="SUPFAM" id="SSF53335">
    <property type="entry name" value="S-adenosyl-L-methionine-dependent methyltransferases"/>
    <property type="match status" value="1"/>
</dbReference>